<proteinExistence type="predicted"/>
<dbReference type="Proteomes" id="UP000238071">
    <property type="component" value="Unassembled WGS sequence"/>
</dbReference>
<dbReference type="RefSeq" id="WP_104422764.1">
    <property type="nucleotide sequence ID" value="NZ_PTIY01000003.1"/>
</dbReference>
<dbReference type="OrthoDB" id="7067112at2"/>
<dbReference type="PROSITE" id="PS51257">
    <property type="entry name" value="PROKAR_LIPOPROTEIN"/>
    <property type="match status" value="1"/>
</dbReference>
<evidence type="ECO:0000313" key="3">
    <source>
        <dbReference type="Proteomes" id="UP000238071"/>
    </source>
</evidence>
<dbReference type="AlphaFoldDB" id="A0A2S6H5A0"/>
<reference evidence="2 3" key="1">
    <citation type="submission" date="2018-02" db="EMBL/GenBank/DDBJ databases">
        <title>Subsurface microbial communities from deep shales in Ohio and West Virginia, USA.</title>
        <authorList>
            <person name="Wrighton K."/>
        </authorList>
    </citation>
    <scope>NUCLEOTIDE SEQUENCE [LARGE SCALE GENOMIC DNA]</scope>
    <source>
        <strain evidence="2 3">OWC-G53F</strain>
    </source>
</reference>
<accession>A0A2S6H5A0</accession>
<evidence type="ECO:0000256" key="1">
    <source>
        <dbReference type="SAM" id="Coils"/>
    </source>
</evidence>
<keyword evidence="1" id="KW-0175">Coiled coil</keyword>
<name>A0A2S6H5A0_9GAMM</name>
<feature type="coiled-coil region" evidence="1">
    <location>
        <begin position="85"/>
        <end position="112"/>
    </location>
</feature>
<evidence type="ECO:0008006" key="4">
    <source>
        <dbReference type="Google" id="ProtNLM"/>
    </source>
</evidence>
<dbReference type="EMBL" id="PTIY01000003">
    <property type="protein sequence ID" value="PPK72665.1"/>
    <property type="molecule type" value="Genomic_DNA"/>
</dbReference>
<keyword evidence="3" id="KW-1185">Reference proteome</keyword>
<sequence>MKNKIMMAAVLLLLFGCSDPKDIVLGPEPLKQLADQGEQIKKLPEEERTLLAAYLTANAIGNLFGGQAKAVTGMTIGEVLADAQAWKEKMQAREVEAKKREAEAEALRAKIVAERQIIADKISSSAVVTIIEKKVLPEDFSVKRFGEMLSLRYVIENKSTKAIQQIKGIAVFKDATGDQIGELYVDINEPVAAGKTLNTTTGIGWKINPFLAGDVEKIARTELSSMTAIFEPEAIAFDDGEIIKAPDID</sequence>
<protein>
    <recommendedName>
        <fullName evidence="4">Lipoprotein</fullName>
    </recommendedName>
</protein>
<organism evidence="2 3">
    <name type="scientific">Methylobacter tundripaludum</name>
    <dbReference type="NCBI Taxonomy" id="173365"/>
    <lineage>
        <taxon>Bacteria</taxon>
        <taxon>Pseudomonadati</taxon>
        <taxon>Pseudomonadota</taxon>
        <taxon>Gammaproteobacteria</taxon>
        <taxon>Methylococcales</taxon>
        <taxon>Methylococcaceae</taxon>
        <taxon>Methylobacter</taxon>
    </lineage>
</organism>
<evidence type="ECO:0000313" key="2">
    <source>
        <dbReference type="EMBL" id="PPK72665.1"/>
    </source>
</evidence>
<comment type="caution">
    <text evidence="2">The sequence shown here is derived from an EMBL/GenBank/DDBJ whole genome shotgun (WGS) entry which is preliminary data.</text>
</comment>
<gene>
    <name evidence="2" type="ORF">B0F88_10398</name>
</gene>